<feature type="coiled-coil region" evidence="1">
    <location>
        <begin position="197"/>
        <end position="231"/>
    </location>
</feature>
<dbReference type="PANTHER" id="PTHR46082:SF6">
    <property type="entry name" value="AAA+ ATPASE DOMAIN-CONTAINING PROTEIN-RELATED"/>
    <property type="match status" value="1"/>
</dbReference>
<dbReference type="Gene3D" id="1.25.40.10">
    <property type="entry name" value="Tetratricopeptide repeat domain"/>
    <property type="match status" value="2"/>
</dbReference>
<dbReference type="RefSeq" id="WP_205046997.1">
    <property type="nucleotide sequence ID" value="NZ_CAJVAX010000001.1"/>
</dbReference>
<dbReference type="PANTHER" id="PTHR46082">
    <property type="entry name" value="ATP/GTP-BINDING PROTEIN-RELATED"/>
    <property type="match status" value="1"/>
</dbReference>
<gene>
    <name evidence="3" type="ORF">SBRY_10128</name>
</gene>
<organism evidence="3 4">
    <name type="scientific">Actinacidiphila bryophytorum</name>
    <dbReference type="NCBI Taxonomy" id="1436133"/>
    <lineage>
        <taxon>Bacteria</taxon>
        <taxon>Bacillati</taxon>
        <taxon>Actinomycetota</taxon>
        <taxon>Actinomycetes</taxon>
        <taxon>Kitasatosporales</taxon>
        <taxon>Streptomycetaceae</taxon>
        <taxon>Actinacidiphila</taxon>
    </lineage>
</organism>
<feature type="coiled-coil region" evidence="1">
    <location>
        <begin position="107"/>
        <end position="169"/>
    </location>
</feature>
<protein>
    <recommendedName>
        <fullName evidence="2">DUF7779 domain-containing protein</fullName>
    </recommendedName>
</protein>
<evidence type="ECO:0000259" key="2">
    <source>
        <dbReference type="Pfam" id="PF25000"/>
    </source>
</evidence>
<evidence type="ECO:0000313" key="3">
    <source>
        <dbReference type="EMBL" id="CAG7598058.1"/>
    </source>
</evidence>
<dbReference type="InterPro" id="IPR056681">
    <property type="entry name" value="DUF7779"/>
</dbReference>
<dbReference type="SUPFAM" id="SSF52540">
    <property type="entry name" value="P-loop containing nucleoside triphosphate hydrolases"/>
    <property type="match status" value="1"/>
</dbReference>
<evidence type="ECO:0000256" key="1">
    <source>
        <dbReference type="SAM" id="Coils"/>
    </source>
</evidence>
<evidence type="ECO:0000313" key="4">
    <source>
        <dbReference type="Proteomes" id="UP001153328"/>
    </source>
</evidence>
<sequence>MGQDRGGRPFGPIRAETREAQALAEFLRELVRGSGRSLESLTGPLGVSTTTIGVYLGGKVPRERFVTSLVAATSGRHADRVRALSLLRAALSPAPVRPPEQSAPAQVAELQGQLIEAYQRLTRAQDQRDELREAADNYGRLVMVLWTMVHFLRRRVDGLTREREELRNRAADSPWLEQSARELARAQGQESRAVARLDGAQEMRRRAEDMLARVIDQVGRLSQELEELRAGAGLGPGEVRDPERPPVPVEVAPVTEDIDRALNRADEISAESARTLERIGRELDAPVGAETAPAVPAVSAVPAREQIAVVHAAEDTLWAEWVGWLLTAAGFDVLSRQLGGTPDPYGPQPAVLVWSAATQRHRAAAPTYVPRLVVLQVAGASPVRWGASAVNLATLGETAASEAVHQALGLEPPEQLPQPGRGGRRPAFPGDLPRIFNLPSRNAEFTGRAGQLAELRERLRPQLFPDDQPSYEPPRYTTMPQAVCGLSGVGKTQLALEYAHRFAAEYAVVWWISAEQSESIAASLAELAFRLGESPEETQNLAEAAQSALDALRREPQGRWLVVLDNADDPDAVMPYLPSGPGDVLVTSRNRTWNLRTGVLELDVFTVEEAVDHLLRRLPGVGREDASELAAEVGHIPLAVELAASWLYETATPVGTYIEQLREQTVLALSAVTPADSPVAFGAPWQVAFMRLLRDMPAAARLLQLCSLMSAEPVSVQLLYGDRMVEALLPYDERLRDRLMMGQVLQSLRRYGLAVFDSAKGTVQVHRLVQAVVRNDMGDQELEDVRHTVHRVLAGARPAFGGTDDRANWPLYARVWPHLGASGAAACPDPETRELFIDRVHYLWQRGELSMAEQLARELTRRWEELFGERDRQLLRLRSQLAAVLRSQGRFTECLPLDEDVLARMREELGEDHPQTLRTAGAVAADLRVLGRFREALELVVDARARMQEMMGEDHPDALALSHSHAVDLHIAGSYQAARRLNEEVARSSTTVLGQWHPQTFDALAALGADLRALGEYAESVALLRDLAEAPEEDPQGPAALARATSLALSLRRAGQDEEARELLRQTHTAYRERYDDALPGALACALALASARADAGETEAALELGRAVHERVTASLGADHPSALVCAHNLAVHLRQGGQALQAVELSRTAAEGLRAALGEHPYAMIAQVTLANATAEAGDPGAAVPLTRESLDWLSWRLSPEHPDVMVVSADLAVAVREAGVFGEAMVLRDDAVADLARVLPDGHRWLSAARAGRRIDRDLEMFPQ</sequence>
<comment type="caution">
    <text evidence="3">The sequence shown here is derived from an EMBL/GenBank/DDBJ whole genome shotgun (WGS) entry which is preliminary data.</text>
</comment>
<dbReference type="SUPFAM" id="SSF48452">
    <property type="entry name" value="TPR-like"/>
    <property type="match status" value="2"/>
</dbReference>
<feature type="domain" description="DUF7779" evidence="2">
    <location>
        <begin position="697"/>
        <end position="781"/>
    </location>
</feature>
<reference evidence="3" key="1">
    <citation type="submission" date="2021-06" db="EMBL/GenBank/DDBJ databases">
        <authorList>
            <person name="Arsene-Ploetze F."/>
        </authorList>
    </citation>
    <scope>NUCLEOTIDE SEQUENCE</scope>
    <source>
        <strain evidence="3">SBRY1</strain>
    </source>
</reference>
<dbReference type="InterPro" id="IPR053137">
    <property type="entry name" value="NLR-like"/>
</dbReference>
<proteinExistence type="predicted"/>
<dbReference type="InterPro" id="IPR027417">
    <property type="entry name" value="P-loop_NTPase"/>
</dbReference>
<accession>A0A9W4GVT7</accession>
<keyword evidence="1" id="KW-0175">Coiled coil</keyword>
<dbReference type="InterPro" id="IPR011990">
    <property type="entry name" value="TPR-like_helical_dom_sf"/>
</dbReference>
<dbReference type="EMBL" id="CAJVAX010000001">
    <property type="protein sequence ID" value="CAG7598058.1"/>
    <property type="molecule type" value="Genomic_DNA"/>
</dbReference>
<keyword evidence="4" id="KW-1185">Reference proteome</keyword>
<dbReference type="Proteomes" id="UP001153328">
    <property type="component" value="Unassembled WGS sequence"/>
</dbReference>
<dbReference type="Gene3D" id="3.40.50.300">
    <property type="entry name" value="P-loop containing nucleotide triphosphate hydrolases"/>
    <property type="match status" value="1"/>
</dbReference>
<name>A0A9W4GVT7_9ACTN</name>
<dbReference type="AlphaFoldDB" id="A0A9W4GVT7"/>
<dbReference type="Pfam" id="PF25000">
    <property type="entry name" value="DUF7779"/>
    <property type="match status" value="1"/>
</dbReference>
<dbReference type="Pfam" id="PF13424">
    <property type="entry name" value="TPR_12"/>
    <property type="match status" value="1"/>
</dbReference>
<dbReference type="NCBIfam" id="NF040586">
    <property type="entry name" value="FxSxx_TPR"/>
    <property type="match status" value="1"/>
</dbReference>